<name>A0ABV4NDN0_9VIBR</name>
<reference evidence="3 4" key="1">
    <citation type="journal article" date="2024" name="ISME J.">
        <title>Tailless and filamentous prophages are predominant in marine Vibrio.</title>
        <authorList>
            <person name="Steensen K."/>
            <person name="Seneca J."/>
            <person name="Bartlau N."/>
            <person name="Yu X.A."/>
            <person name="Hussain F.A."/>
            <person name="Polz M.F."/>
        </authorList>
    </citation>
    <scope>NUCLEOTIDE SEQUENCE [LARGE SCALE GENOMIC DNA]</scope>
    <source>
        <strain evidence="3 4">10N.222.51.A1</strain>
    </source>
</reference>
<accession>A0ABV4NDN0</accession>
<dbReference type="RefSeq" id="WP_137372740.1">
    <property type="nucleotide sequence ID" value="NZ_AP025490.1"/>
</dbReference>
<comment type="caution">
    <text evidence="3">The sequence shown here is derived from an EMBL/GenBank/DDBJ whole genome shotgun (WGS) entry which is preliminary data.</text>
</comment>
<dbReference type="Pfam" id="PF02627">
    <property type="entry name" value="CMD"/>
    <property type="match status" value="1"/>
</dbReference>
<feature type="domain" description="Carboxymuconolactone decarboxylase-like" evidence="2">
    <location>
        <begin position="35"/>
        <end position="117"/>
    </location>
</feature>
<organism evidence="3 4">
    <name type="scientific">Vibrio gallaecicus</name>
    <dbReference type="NCBI Taxonomy" id="552386"/>
    <lineage>
        <taxon>Bacteria</taxon>
        <taxon>Pseudomonadati</taxon>
        <taxon>Pseudomonadota</taxon>
        <taxon>Gammaproteobacteria</taxon>
        <taxon>Vibrionales</taxon>
        <taxon>Vibrionaceae</taxon>
        <taxon>Vibrio</taxon>
    </lineage>
</organism>
<evidence type="ECO:0000256" key="1">
    <source>
        <dbReference type="NCBIfam" id="TIGR02425"/>
    </source>
</evidence>
<gene>
    <name evidence="3" type="primary">pcaC</name>
    <name evidence="3" type="ORF">AB4566_13380</name>
</gene>
<dbReference type="NCBIfam" id="TIGR02425">
    <property type="entry name" value="decarb_PcaC"/>
    <property type="match status" value="1"/>
</dbReference>
<dbReference type="PANTHER" id="PTHR33570">
    <property type="entry name" value="4-CARBOXYMUCONOLACTONE DECARBOXYLASE FAMILY PROTEIN"/>
    <property type="match status" value="1"/>
</dbReference>
<dbReference type="EMBL" id="JBFRUW010000048">
    <property type="protein sequence ID" value="MFA0569261.1"/>
    <property type="molecule type" value="Genomic_DNA"/>
</dbReference>
<protein>
    <recommendedName>
        <fullName evidence="1">4-carboxymuconolactone decarboxylase</fullName>
        <ecNumber evidence="1">4.1.1.44</ecNumber>
    </recommendedName>
</protein>
<dbReference type="InterPro" id="IPR003779">
    <property type="entry name" value="CMD-like"/>
</dbReference>
<dbReference type="SUPFAM" id="SSF69118">
    <property type="entry name" value="AhpD-like"/>
    <property type="match status" value="1"/>
</dbReference>
<evidence type="ECO:0000313" key="4">
    <source>
        <dbReference type="Proteomes" id="UP001570417"/>
    </source>
</evidence>
<evidence type="ECO:0000313" key="3">
    <source>
        <dbReference type="EMBL" id="MFA0569261.1"/>
    </source>
</evidence>
<dbReference type="InterPro" id="IPR052512">
    <property type="entry name" value="4CMD/NDH-1_regulator"/>
</dbReference>
<proteinExistence type="predicted"/>
<sequence>MSDKFEEGLAIRRQVLGAEYVDASIENATDFTMPMQELVTKYCWGEVWGRDTLPLKTRSMINLAMITALNRPHELKLHVRGALNNGCTTEEIREVLLQTAIYCGVPAAIDAFRTAKEVIDEYEG</sequence>
<dbReference type="Proteomes" id="UP001570417">
    <property type="component" value="Unassembled WGS sequence"/>
</dbReference>
<keyword evidence="3" id="KW-0456">Lyase</keyword>
<dbReference type="GO" id="GO:0047575">
    <property type="term" value="F:4-carboxymuconolactone decarboxylase activity"/>
    <property type="evidence" value="ECO:0007669"/>
    <property type="project" value="UniProtKB-EC"/>
</dbReference>
<keyword evidence="4" id="KW-1185">Reference proteome</keyword>
<dbReference type="InterPro" id="IPR012788">
    <property type="entry name" value="Decarb_PcaC"/>
</dbReference>
<dbReference type="EC" id="4.1.1.44" evidence="1"/>
<evidence type="ECO:0000259" key="2">
    <source>
        <dbReference type="Pfam" id="PF02627"/>
    </source>
</evidence>
<dbReference type="PANTHER" id="PTHR33570:SF2">
    <property type="entry name" value="CARBOXYMUCONOLACTONE DECARBOXYLASE-LIKE DOMAIN-CONTAINING PROTEIN"/>
    <property type="match status" value="1"/>
</dbReference>
<dbReference type="InterPro" id="IPR029032">
    <property type="entry name" value="AhpD-like"/>
</dbReference>
<dbReference type="Gene3D" id="1.20.1290.10">
    <property type="entry name" value="AhpD-like"/>
    <property type="match status" value="1"/>
</dbReference>